<protein>
    <submittedName>
        <fullName evidence="1">Uncharacterized protein</fullName>
    </submittedName>
</protein>
<gene>
    <name evidence="1" type="ORF">BpHYR1_021885</name>
</gene>
<dbReference type="EMBL" id="REGN01001106">
    <property type="protein sequence ID" value="RNA37003.1"/>
    <property type="molecule type" value="Genomic_DNA"/>
</dbReference>
<reference evidence="1 2" key="1">
    <citation type="journal article" date="2018" name="Sci. Rep.">
        <title>Genomic signatures of local adaptation to the degree of environmental predictability in rotifers.</title>
        <authorList>
            <person name="Franch-Gras L."/>
            <person name="Hahn C."/>
            <person name="Garcia-Roger E.M."/>
            <person name="Carmona M.J."/>
            <person name="Serra M."/>
            <person name="Gomez A."/>
        </authorList>
    </citation>
    <scope>NUCLEOTIDE SEQUENCE [LARGE SCALE GENOMIC DNA]</scope>
    <source>
        <strain evidence="1">HYR1</strain>
    </source>
</reference>
<evidence type="ECO:0000313" key="2">
    <source>
        <dbReference type="Proteomes" id="UP000276133"/>
    </source>
</evidence>
<dbReference type="Proteomes" id="UP000276133">
    <property type="component" value="Unassembled WGS sequence"/>
</dbReference>
<evidence type="ECO:0000313" key="1">
    <source>
        <dbReference type="EMBL" id="RNA37003.1"/>
    </source>
</evidence>
<keyword evidence="2" id="KW-1185">Reference proteome</keyword>
<organism evidence="1 2">
    <name type="scientific">Brachionus plicatilis</name>
    <name type="common">Marine rotifer</name>
    <name type="synonym">Brachionus muelleri</name>
    <dbReference type="NCBI Taxonomy" id="10195"/>
    <lineage>
        <taxon>Eukaryota</taxon>
        <taxon>Metazoa</taxon>
        <taxon>Spiralia</taxon>
        <taxon>Gnathifera</taxon>
        <taxon>Rotifera</taxon>
        <taxon>Eurotatoria</taxon>
        <taxon>Monogononta</taxon>
        <taxon>Pseudotrocha</taxon>
        <taxon>Ploima</taxon>
        <taxon>Brachionidae</taxon>
        <taxon>Brachionus</taxon>
    </lineage>
</organism>
<accession>A0A3M7SMJ3</accession>
<proteinExistence type="predicted"/>
<comment type="caution">
    <text evidence="1">The sequence shown here is derived from an EMBL/GenBank/DDBJ whole genome shotgun (WGS) entry which is preliminary data.</text>
</comment>
<sequence length="297" mass="35207">MKNIPGSHLFLCIIFNNDFKNKIELMLLRDFDFNGNYTHDLNRFKNVFNLTIHSSKMTRLTLNISKTKIKDFIIKHTDLTGLENPDQLNTLDISHNLMQKFDRIIFDKNSSSALKIVSNGNRFTVLPEFFASSNLVFVKELETCFGLNGRFELESLVAQSLNEHFEMKINNHSSKKFYKITVNEYKFGFLSFAENYERITQVLCLLKDTLFYFHDQFEICKYSLLYQKNKTQVSIYSLKSDNKTILKTQLENQRYLCHFLRKFHQNIFHQFGMLDNKFKMRINKLLCDQEINVEVIC</sequence>
<dbReference type="AlphaFoldDB" id="A0A3M7SMJ3"/>
<name>A0A3M7SMJ3_BRAPC</name>